<reference evidence="4" key="1">
    <citation type="submission" date="2018-03" db="EMBL/GenBank/DDBJ databases">
        <title>The relapsing fever spirochete Borrelia turicatae persists in the highly oxidative environment of its soft-bodied tick vector.</title>
        <authorList>
            <person name="Bourret T.J."/>
            <person name="Boyle W.K."/>
            <person name="Valenzuela J.G."/>
            <person name="Oliveira F."/>
            <person name="Lopez J.E."/>
        </authorList>
    </citation>
    <scope>NUCLEOTIDE SEQUENCE</scope>
    <source>
        <strain evidence="4">Kansas strain/isolate</strain>
        <tissue evidence="4">Salivary glands</tissue>
    </source>
</reference>
<evidence type="ECO:0000313" key="4">
    <source>
        <dbReference type="EMBL" id="MBY09038.1"/>
    </source>
</evidence>
<comment type="similarity">
    <text evidence="1">Belongs to the UPF0587 family.</text>
</comment>
<dbReference type="EMBL" id="GGLE01004912">
    <property type="protein sequence ID" value="MBY09038.1"/>
    <property type="molecule type" value="Transcribed_RNA"/>
</dbReference>
<dbReference type="PANTHER" id="PTHR12857">
    <property type="entry name" value="CXXC MOTIF CONTAINING ZINC BINDING PROTEIN"/>
    <property type="match status" value="1"/>
</dbReference>
<dbReference type="InterPro" id="IPR008584">
    <property type="entry name" value="CXXC_Zn-binding_euk"/>
</dbReference>
<dbReference type="Pfam" id="PF05907">
    <property type="entry name" value="CXXC_Zn-b_euk"/>
    <property type="match status" value="1"/>
</dbReference>
<evidence type="ECO:0000256" key="3">
    <source>
        <dbReference type="ARBA" id="ARBA00022833"/>
    </source>
</evidence>
<keyword evidence="2" id="KW-0479">Metal-binding</keyword>
<protein>
    <submittedName>
        <fullName evidence="4">Uncharacterized protein</fullName>
    </submittedName>
</protein>
<sequence length="160" mass="17712">MVKIGLQISANLDNVASLSTGEDFVWYFKLRCMSCGEEAPAWQSVEASSKSAVKGSRGTANLVIKCKLCGRENSIDVLPETVVPYTAEDALNLKTIASFDCRGVEPVSFDARDGFVVEASGSRTQFADVNLEEKEWSDYDEKEKQTVGIYELEHKFVKLK</sequence>
<dbReference type="PANTHER" id="PTHR12857:SF0">
    <property type="entry name" value="CXXC MOTIF CONTAINING ZINC BINDING PROTEIN"/>
    <property type="match status" value="1"/>
</dbReference>
<name>A0A2R5LHW4_9ACAR</name>
<dbReference type="RefSeq" id="XP_064486031.1">
    <property type="nucleotide sequence ID" value="XM_064629961.1"/>
</dbReference>
<evidence type="ECO:0000256" key="1">
    <source>
        <dbReference type="ARBA" id="ARBA00007818"/>
    </source>
</evidence>
<keyword evidence="3" id="KW-0862">Zinc</keyword>
<dbReference type="SUPFAM" id="SSF141678">
    <property type="entry name" value="MAL13P1.257-like"/>
    <property type="match status" value="1"/>
</dbReference>
<organism evidence="4">
    <name type="scientific">Ornithodoros turicata</name>
    <dbReference type="NCBI Taxonomy" id="34597"/>
    <lineage>
        <taxon>Eukaryota</taxon>
        <taxon>Metazoa</taxon>
        <taxon>Ecdysozoa</taxon>
        <taxon>Arthropoda</taxon>
        <taxon>Chelicerata</taxon>
        <taxon>Arachnida</taxon>
        <taxon>Acari</taxon>
        <taxon>Parasitiformes</taxon>
        <taxon>Ixodida</taxon>
        <taxon>Ixodoidea</taxon>
        <taxon>Argasidae</taxon>
        <taxon>Ornithodorinae</taxon>
        <taxon>Ornithodoros</taxon>
    </lineage>
</organism>
<dbReference type="KEGG" id="oti:135398569"/>
<dbReference type="GeneID" id="135398569"/>
<dbReference type="GO" id="GO:0008270">
    <property type="term" value="F:zinc ion binding"/>
    <property type="evidence" value="ECO:0007669"/>
    <property type="project" value="TreeGrafter"/>
</dbReference>
<evidence type="ECO:0000256" key="2">
    <source>
        <dbReference type="ARBA" id="ARBA00022723"/>
    </source>
</evidence>
<dbReference type="AlphaFoldDB" id="A0A2R5LHW4"/>
<proteinExistence type="inferred from homology"/>
<accession>A0A2R5LHW4</accession>